<comment type="function">
    <text evidence="7">Component of the Mediator complex, a coactivator involved in the regulated transcription of nearly all RNA polymerase II-dependent genes. Mediator functions as a bridge to convey information from gene-specific regulatory proteins to the basal RNA polymerase II transcription machinery. Mediator is recruited to promoters by direct interactions with regulatory proteins and serves as a scaffold for the assembly of a functional preinitiation complex with RNA polymerase II and the general transcription factors.</text>
</comment>
<keyword evidence="4 7" id="KW-0010">Activator</keyword>
<keyword evidence="3 7" id="KW-0805">Transcription regulation</keyword>
<evidence type="ECO:0000256" key="4">
    <source>
        <dbReference type="ARBA" id="ARBA00023159"/>
    </source>
</evidence>
<feature type="domain" description="Mediator complex subunit Med1" evidence="8">
    <location>
        <begin position="25"/>
        <end position="273"/>
    </location>
</feature>
<evidence type="ECO:0000256" key="6">
    <source>
        <dbReference type="ARBA" id="ARBA00023242"/>
    </source>
</evidence>
<dbReference type="STRING" id="669874.A0A1E4U019"/>
<evidence type="ECO:0000259" key="8">
    <source>
        <dbReference type="Pfam" id="PF10744"/>
    </source>
</evidence>
<proteinExistence type="inferred from homology"/>
<evidence type="ECO:0000256" key="3">
    <source>
        <dbReference type="ARBA" id="ARBA00023015"/>
    </source>
</evidence>
<keyword evidence="5 7" id="KW-0804">Transcription</keyword>
<protein>
    <recommendedName>
        <fullName evidence="7">Mediator of RNA polymerase II transcription subunit 1</fullName>
    </recommendedName>
    <alternativeName>
        <fullName evidence="7">Mediator complex subunit 1</fullName>
    </alternativeName>
</protein>
<evidence type="ECO:0000256" key="5">
    <source>
        <dbReference type="ARBA" id="ARBA00023163"/>
    </source>
</evidence>
<dbReference type="AlphaFoldDB" id="A0A1E4U019"/>
<reference evidence="10" key="1">
    <citation type="submission" date="2016-05" db="EMBL/GenBank/DDBJ databases">
        <title>Comparative genomics of biotechnologically important yeasts.</title>
        <authorList>
            <consortium name="DOE Joint Genome Institute"/>
            <person name="Riley R."/>
            <person name="Haridas S."/>
            <person name="Wolfe K.H."/>
            <person name="Lopes M.R."/>
            <person name="Hittinger C.T."/>
            <person name="Goker M."/>
            <person name="Salamov A."/>
            <person name="Wisecaver J."/>
            <person name="Long T.M."/>
            <person name="Aerts A.L."/>
            <person name="Barry K."/>
            <person name="Choi C."/>
            <person name="Clum A."/>
            <person name="Coughlan A.Y."/>
            <person name="Deshpande S."/>
            <person name="Douglass A.P."/>
            <person name="Hanson S.J."/>
            <person name="Klenk H.-P."/>
            <person name="Labutti K."/>
            <person name="Lapidus A."/>
            <person name="Lindquist E."/>
            <person name="Lipzen A."/>
            <person name="Meier-Kolthoff J.P."/>
            <person name="Ohm R.A."/>
            <person name="Otillar R.P."/>
            <person name="Pangilinan J."/>
            <person name="Peng Y."/>
            <person name="Rokas A."/>
            <person name="Rosa C.A."/>
            <person name="Scheuner C."/>
            <person name="Sibirny A.A."/>
            <person name="Slot J.C."/>
            <person name="Stielow J.B."/>
            <person name="Sun H."/>
            <person name="Kurtzman C.P."/>
            <person name="Blackwell M."/>
            <person name="Grigoriev I.V."/>
            <person name="Jeffries T.W."/>
        </authorList>
    </citation>
    <scope>NUCLEOTIDE SEQUENCE [LARGE SCALE GENOMIC DNA]</scope>
    <source>
        <strain evidence="10">NRRL Y-2460</strain>
    </source>
</reference>
<dbReference type="OrthoDB" id="5310959at2759"/>
<dbReference type="GO" id="GO:0045944">
    <property type="term" value="P:positive regulation of transcription by RNA polymerase II"/>
    <property type="evidence" value="ECO:0007669"/>
    <property type="project" value="UniProtKB-ARBA"/>
</dbReference>
<keyword evidence="10" id="KW-1185">Reference proteome</keyword>
<dbReference type="PANTHER" id="PTHR35041:SF4">
    <property type="entry name" value="MEDIATOR OF RNA POLYMERASE II TRANSCRIPTION SUBUNIT 1"/>
    <property type="match status" value="1"/>
</dbReference>
<accession>A0A1E4U019</accession>
<dbReference type="GO" id="GO:0016592">
    <property type="term" value="C:mediator complex"/>
    <property type="evidence" value="ECO:0007669"/>
    <property type="project" value="InterPro"/>
</dbReference>
<comment type="subcellular location">
    <subcellularLocation>
        <location evidence="1 7">Nucleus</location>
    </subcellularLocation>
</comment>
<dbReference type="Pfam" id="PF10744">
    <property type="entry name" value="Med1"/>
    <property type="match status" value="1"/>
</dbReference>
<evidence type="ECO:0000256" key="7">
    <source>
        <dbReference type="RuleBase" id="RU364059"/>
    </source>
</evidence>
<dbReference type="PANTHER" id="PTHR35041">
    <property type="entry name" value="MEDIATOR OF RNA POLYMERASE II TRANSCRIPTION SUBUNIT 1"/>
    <property type="match status" value="1"/>
</dbReference>
<comment type="similarity">
    <text evidence="2 7">Belongs to the Mediator complex subunit 1 family.</text>
</comment>
<dbReference type="GO" id="GO:0003712">
    <property type="term" value="F:transcription coregulator activity"/>
    <property type="evidence" value="ECO:0007669"/>
    <property type="project" value="InterPro"/>
</dbReference>
<evidence type="ECO:0000313" key="10">
    <source>
        <dbReference type="Proteomes" id="UP000094236"/>
    </source>
</evidence>
<gene>
    <name evidence="9" type="ORF">PACTADRAFT_49071</name>
</gene>
<name>A0A1E4U019_PACTA</name>
<dbReference type="InterPro" id="IPR019680">
    <property type="entry name" value="Mediator_Med1"/>
</dbReference>
<evidence type="ECO:0000256" key="2">
    <source>
        <dbReference type="ARBA" id="ARBA00006210"/>
    </source>
</evidence>
<keyword evidence="6 7" id="KW-0539">Nucleus</keyword>
<organism evidence="9 10">
    <name type="scientific">Pachysolen tannophilus NRRL Y-2460</name>
    <dbReference type="NCBI Taxonomy" id="669874"/>
    <lineage>
        <taxon>Eukaryota</taxon>
        <taxon>Fungi</taxon>
        <taxon>Dikarya</taxon>
        <taxon>Ascomycota</taxon>
        <taxon>Saccharomycotina</taxon>
        <taxon>Pichiomycetes</taxon>
        <taxon>Pachysolenaceae</taxon>
        <taxon>Pachysolen</taxon>
    </lineage>
</organism>
<dbReference type="Proteomes" id="UP000094236">
    <property type="component" value="Unassembled WGS sequence"/>
</dbReference>
<sequence>MSSIVDPELIAPLTKISDYLLSIRPGKVSAENIKRISSYYGFETFAEDNLIDDSTNNLINRLTIAGKIILIDIDFGTSFNTVLKVSLSLALNNSSGDNNNNTGKLSIVDKSLKPNCDDILFSNLDVGSFNKDGFDQSSQLAKFNANLKYLSNLDKLSIAKFDLFNYLDNLSICLKDIRDYQLNNGEEFLIKNDFLNEKELEQDLNNGYIGIGKYMINIYSRLGIFLKIWQDERFLINEDNDKSHYIYFGVKELDHNVTNSTIVSNINNNEKWWTAEFGWTDFQKIDKLNAGLNLFFNPTNEEQNVVVPESLMIKWGVRHYEQEEDPDEFSKFMIKFFNNNIVLKKLSSGKLDINLKLLLGSKLICLKSLVFPNPSLLQEFFQDLRSWFLVNNLIRVLISKTGPVAEEVAAQAPPPATAIATSATTATAIVAPLLPTNTDVIKDDTKLSSFIEENAQLLHSAHSNTPQRPTLDVTFTNQNSSNDFLIFELKQNLKSNLPSKIQLKIENGYLSYNISQNEQDQQDQNQNKLETKFIKSIIKTEDIIKVLQSI</sequence>
<dbReference type="EMBL" id="KV454012">
    <property type="protein sequence ID" value="ODV97340.1"/>
    <property type="molecule type" value="Genomic_DNA"/>
</dbReference>
<evidence type="ECO:0000256" key="1">
    <source>
        <dbReference type="ARBA" id="ARBA00004123"/>
    </source>
</evidence>
<evidence type="ECO:0000313" key="9">
    <source>
        <dbReference type="EMBL" id="ODV97340.1"/>
    </source>
</evidence>